<keyword evidence="5" id="KW-1185">Reference proteome</keyword>
<dbReference type="InterPro" id="IPR011990">
    <property type="entry name" value="TPR-like_helical_dom_sf"/>
</dbReference>
<accession>A0A5A8DYM3</accession>
<evidence type="ECO:0000313" key="4">
    <source>
        <dbReference type="EMBL" id="KAA0170289.1"/>
    </source>
</evidence>
<dbReference type="EMBL" id="VLTN01000007">
    <property type="protein sequence ID" value="KAA0155389.1"/>
    <property type="molecule type" value="Genomic_DNA"/>
</dbReference>
<dbReference type="PANTHER" id="PTHR11102">
    <property type="entry name" value="SEL-1-LIKE PROTEIN"/>
    <property type="match status" value="1"/>
</dbReference>
<sequence length="527" mass="55707">MRLVRMSAGASLEAMPPAEAYKRAEMLISPKDGAEPRLLEARPLLELAAGQGHAEAAGRLGRWYLLGLGGAKQDPATASALLHAASALGDNEARFWLAQLLLAPSKYQPKQADGVRDPNPIAAIKDSEAAEEEFKRGREVIRQIRALQKENRRRAREAPEPGAAQQARPTEARPRAPWEPNAEDDETAARLADPVRPPLPERNLPLAWRVLERAADAGHTPSMVALGNQLMRASPPRVEAAFGWYVRALEAGNGDGAFNAGLTLFDGVAPHASLSDTQGDPAAAVPLAPSALLAPELRVERTAEGKLVLPPRPRDAVAYFDMASSLGDPSAMFWLGTAKLDGMEAAGVKEDPAAGLALLQAAAHKGHGGARLFLSRALREGRPEQGLPADEAEADRWLEAAAAAGEGEALYELATLALGHGDRVAAMGLFMNSGARGFAEGYTAAGVLAYQGGPWGGQDYRRALALYQQAADLGSEGAWRNIAAMYARGEGVPASEEHARYILHTVLGQAPPAGSAEDPGAAGEERR</sequence>
<comment type="caution">
    <text evidence="4">The sequence shown here is derived from an EMBL/GenBank/DDBJ whole genome shotgun (WGS) entry which is preliminary data.</text>
</comment>
<evidence type="ECO:0000313" key="6">
    <source>
        <dbReference type="Proteomes" id="UP000324907"/>
    </source>
</evidence>
<dbReference type="PANTHER" id="PTHR11102:SF147">
    <property type="entry name" value="SEL1L ADAPTOR SUBUNIT OF ERAD E3 UBIQUITIN LIGASE"/>
    <property type="match status" value="1"/>
</dbReference>
<evidence type="ECO:0000313" key="5">
    <source>
        <dbReference type="Proteomes" id="UP000323011"/>
    </source>
</evidence>
<protein>
    <recommendedName>
        <fullName evidence="7">Sel1 repeat family protein</fullName>
    </recommendedName>
</protein>
<evidence type="ECO:0000256" key="1">
    <source>
        <dbReference type="ARBA" id="ARBA00038101"/>
    </source>
</evidence>
<dbReference type="Proteomes" id="UP000324907">
    <property type="component" value="Unassembled WGS sequence"/>
</dbReference>
<evidence type="ECO:0000256" key="2">
    <source>
        <dbReference type="SAM" id="MobiDB-lite"/>
    </source>
</evidence>
<reference evidence="5 6" key="1">
    <citation type="submission" date="2019-07" db="EMBL/GenBank/DDBJ databases">
        <title>Genomes of Cafeteria roenbergensis.</title>
        <authorList>
            <person name="Fischer M.G."/>
            <person name="Hackl T."/>
            <person name="Roman M."/>
        </authorList>
    </citation>
    <scope>NUCLEOTIDE SEQUENCE [LARGE SCALE GENOMIC DNA]</scope>
    <source>
        <strain evidence="3 5">BVI</strain>
        <strain evidence="4 6">RCC970-E3</strain>
    </source>
</reference>
<name>A0A5A8DYM3_CAFRO</name>
<dbReference type="Pfam" id="PF08238">
    <property type="entry name" value="Sel1"/>
    <property type="match status" value="6"/>
</dbReference>
<organism evidence="4 6">
    <name type="scientific">Cafeteria roenbergensis</name>
    <name type="common">Marine flagellate</name>
    <dbReference type="NCBI Taxonomy" id="33653"/>
    <lineage>
        <taxon>Eukaryota</taxon>
        <taxon>Sar</taxon>
        <taxon>Stramenopiles</taxon>
        <taxon>Bigyra</taxon>
        <taxon>Opalozoa</taxon>
        <taxon>Bicosoecida</taxon>
        <taxon>Cafeteriaceae</taxon>
        <taxon>Cafeteria</taxon>
    </lineage>
</organism>
<dbReference type="InterPro" id="IPR050767">
    <property type="entry name" value="Sel1_AlgK"/>
</dbReference>
<dbReference type="SUPFAM" id="SSF81901">
    <property type="entry name" value="HCP-like"/>
    <property type="match status" value="3"/>
</dbReference>
<proteinExistence type="inferred from homology"/>
<dbReference type="GO" id="GO:0036503">
    <property type="term" value="P:ERAD pathway"/>
    <property type="evidence" value="ECO:0007669"/>
    <property type="project" value="TreeGrafter"/>
</dbReference>
<dbReference type="EMBL" id="VLTL01000014">
    <property type="protein sequence ID" value="KAA0170289.1"/>
    <property type="molecule type" value="Genomic_DNA"/>
</dbReference>
<dbReference type="Gene3D" id="1.25.40.10">
    <property type="entry name" value="Tetratricopeptide repeat domain"/>
    <property type="match status" value="3"/>
</dbReference>
<gene>
    <name evidence="4" type="ORF">FNF28_01517</name>
    <name evidence="3" type="ORF">FNF29_01764</name>
</gene>
<evidence type="ECO:0000313" key="3">
    <source>
        <dbReference type="EMBL" id="KAA0155389.1"/>
    </source>
</evidence>
<dbReference type="Proteomes" id="UP000323011">
    <property type="component" value="Unassembled WGS sequence"/>
</dbReference>
<dbReference type="AlphaFoldDB" id="A0A5A8DYM3"/>
<evidence type="ECO:0008006" key="7">
    <source>
        <dbReference type="Google" id="ProtNLM"/>
    </source>
</evidence>
<dbReference type="OMA" id="GAWRNIA"/>
<feature type="region of interest" description="Disordered" evidence="2">
    <location>
        <begin position="149"/>
        <end position="198"/>
    </location>
</feature>
<comment type="similarity">
    <text evidence="1">Belongs to the sel-1 family.</text>
</comment>
<dbReference type="GO" id="GO:0005789">
    <property type="term" value="C:endoplasmic reticulum membrane"/>
    <property type="evidence" value="ECO:0007669"/>
    <property type="project" value="TreeGrafter"/>
</dbReference>
<feature type="compositionally biased region" description="Low complexity" evidence="2">
    <location>
        <begin position="160"/>
        <end position="169"/>
    </location>
</feature>
<dbReference type="SMART" id="SM00671">
    <property type="entry name" value="SEL1"/>
    <property type="match status" value="5"/>
</dbReference>
<dbReference type="InterPro" id="IPR006597">
    <property type="entry name" value="Sel1-like"/>
</dbReference>